<dbReference type="SMART" id="SM00257">
    <property type="entry name" value="LysM"/>
    <property type="match status" value="2"/>
</dbReference>
<evidence type="ECO:0000256" key="2">
    <source>
        <dbReference type="SAM" id="SignalP"/>
    </source>
</evidence>
<dbReference type="Pfam" id="PF01476">
    <property type="entry name" value="LysM"/>
    <property type="match status" value="2"/>
</dbReference>
<feature type="chain" id="PRO_5032354801" evidence="2">
    <location>
        <begin position="27"/>
        <end position="474"/>
    </location>
</feature>
<sequence length="474" mass="49741">MRNVLRTSIALLALLTLFMSVSFAAAAQEGQLIHVVQPGENLYRISLRYGVSIGAIASANGISNVNLVYVGQQLVIPGGTGTPPTDEPPATEAPSGGVYTVQPGDTLSRIAARFGTTWSAIAAANNIANPNLIYPGQQLIIPGSSGTPPTTPTPAPGDGDSTPPPTNASFELGGHVFAFNMPQLMQDTGMTWAKRQLVWNGGGVDTAKAMIDDAHAKGFKVLLSVVGNPSQIAANPTQYYQDFANFLGEVAAAGADGIEVWNEPNIDREWPNGLVSGGAYTQMLRAAYQAIKSRNGNTLVISGAPTPTGFFGGCQAAGCDDNVFIQQMANAGAANYMDCVGIHYNAGITSPLVSSGAPVGSSGHYSWYYPRMVNLYAGTFPGKSLCFTELGYLTSEGYPALPDSYSWAAGTTLANQAEWLAQSVQSAKNSGRVRLLVVWNVDNTTYGDDPQAGYAIVRPNNSCPSCNAIRAVLQ</sequence>
<dbReference type="Gene3D" id="3.10.350.10">
    <property type="entry name" value="LysM domain"/>
    <property type="match status" value="2"/>
</dbReference>
<dbReference type="SUPFAM" id="SSF54106">
    <property type="entry name" value="LysM domain"/>
    <property type="match status" value="2"/>
</dbReference>
<keyword evidence="5" id="KW-1185">Reference proteome</keyword>
<feature type="domain" description="LysM" evidence="3">
    <location>
        <begin position="32"/>
        <end position="76"/>
    </location>
</feature>
<evidence type="ECO:0000313" key="4">
    <source>
        <dbReference type="EMBL" id="QPC83195.1"/>
    </source>
</evidence>
<feature type="region of interest" description="Disordered" evidence="1">
    <location>
        <begin position="139"/>
        <end position="166"/>
    </location>
</feature>
<feature type="domain" description="LysM" evidence="3">
    <location>
        <begin position="97"/>
        <end position="141"/>
    </location>
</feature>
<protein>
    <submittedName>
        <fullName evidence="4">LysM peptidoglycan-binding domain-containing protein</fullName>
    </submittedName>
</protein>
<organism evidence="4 5">
    <name type="scientific">Phototrophicus methaneseepsis</name>
    <dbReference type="NCBI Taxonomy" id="2710758"/>
    <lineage>
        <taxon>Bacteria</taxon>
        <taxon>Bacillati</taxon>
        <taxon>Chloroflexota</taxon>
        <taxon>Candidatus Thermofontia</taxon>
        <taxon>Phototrophicales</taxon>
        <taxon>Phototrophicaceae</taxon>
        <taxon>Phototrophicus</taxon>
    </lineage>
</organism>
<evidence type="ECO:0000256" key="1">
    <source>
        <dbReference type="SAM" id="MobiDB-lite"/>
    </source>
</evidence>
<dbReference type="GO" id="GO:0008932">
    <property type="term" value="F:lytic endotransglycosylase activity"/>
    <property type="evidence" value="ECO:0007669"/>
    <property type="project" value="TreeGrafter"/>
</dbReference>
<dbReference type="CDD" id="cd00118">
    <property type="entry name" value="LysM"/>
    <property type="match status" value="2"/>
</dbReference>
<dbReference type="Gene3D" id="3.20.20.80">
    <property type="entry name" value="Glycosidases"/>
    <property type="match status" value="1"/>
</dbReference>
<proteinExistence type="predicted"/>
<dbReference type="EMBL" id="CP062983">
    <property type="protein sequence ID" value="QPC83195.1"/>
    <property type="molecule type" value="Genomic_DNA"/>
</dbReference>
<accession>A0A7S8EA81</accession>
<dbReference type="PANTHER" id="PTHR33734:SF22">
    <property type="entry name" value="MEMBRANE-BOUND LYTIC MUREIN TRANSGLYCOSYLASE D"/>
    <property type="match status" value="1"/>
</dbReference>
<dbReference type="PANTHER" id="PTHR33734">
    <property type="entry name" value="LYSM DOMAIN-CONTAINING GPI-ANCHORED PROTEIN 2"/>
    <property type="match status" value="1"/>
</dbReference>
<dbReference type="KEGG" id="pmet:G4Y79_02125"/>
<gene>
    <name evidence="4" type="ORF">G4Y79_02125</name>
</gene>
<dbReference type="Proteomes" id="UP000594468">
    <property type="component" value="Chromosome"/>
</dbReference>
<evidence type="ECO:0000259" key="3">
    <source>
        <dbReference type="PROSITE" id="PS51782"/>
    </source>
</evidence>
<feature type="signal peptide" evidence="2">
    <location>
        <begin position="1"/>
        <end position="26"/>
    </location>
</feature>
<dbReference type="InterPro" id="IPR017853">
    <property type="entry name" value="GH"/>
</dbReference>
<keyword evidence="2" id="KW-0732">Signal</keyword>
<dbReference type="AlphaFoldDB" id="A0A7S8EA81"/>
<dbReference type="RefSeq" id="WP_195171262.1">
    <property type="nucleotide sequence ID" value="NZ_CP062983.1"/>
</dbReference>
<dbReference type="InterPro" id="IPR036779">
    <property type="entry name" value="LysM_dom_sf"/>
</dbReference>
<dbReference type="InterPro" id="IPR018392">
    <property type="entry name" value="LysM"/>
</dbReference>
<reference evidence="4 5" key="1">
    <citation type="submission" date="2020-02" db="EMBL/GenBank/DDBJ databases">
        <authorList>
            <person name="Zheng R.K."/>
            <person name="Sun C.M."/>
        </authorList>
    </citation>
    <scope>NUCLEOTIDE SEQUENCE [LARGE SCALE GENOMIC DNA]</scope>
    <source>
        <strain evidence="5">rifampicinis</strain>
    </source>
</reference>
<dbReference type="PROSITE" id="PS51782">
    <property type="entry name" value="LYSM"/>
    <property type="match status" value="2"/>
</dbReference>
<evidence type="ECO:0000313" key="5">
    <source>
        <dbReference type="Proteomes" id="UP000594468"/>
    </source>
</evidence>
<name>A0A7S8EA81_9CHLR</name>
<dbReference type="SUPFAM" id="SSF51445">
    <property type="entry name" value="(Trans)glycosidases"/>
    <property type="match status" value="1"/>
</dbReference>